<organism evidence="1 2">
    <name type="scientific">Enhydrobacter aerosaccus</name>
    <dbReference type="NCBI Taxonomy" id="225324"/>
    <lineage>
        <taxon>Bacteria</taxon>
        <taxon>Pseudomonadati</taxon>
        <taxon>Pseudomonadota</taxon>
        <taxon>Alphaproteobacteria</taxon>
        <taxon>Hyphomicrobiales</taxon>
        <taxon>Enhydrobacter</taxon>
    </lineage>
</organism>
<sequence>MPIENERKFVLETENELENLLSRTPGVTRSIIRQAYLDVTGLRVRSIVAGSGTQFIFTYKRTVRGRVVEIETEILEDDFERLWSVGHQMLRKVRYSWDDGPYHWDIDFFKADGERTYFALAEVEMPEAQTVPPALPANLAVRSLGLVPQGDPRFASKRLADQTHAERLLSDIRLRGAVE</sequence>
<name>A0A1T4L3A7_9HYPH</name>
<evidence type="ECO:0000313" key="2">
    <source>
        <dbReference type="Proteomes" id="UP000190092"/>
    </source>
</evidence>
<dbReference type="AlphaFoldDB" id="A0A1T4L3A7"/>
<evidence type="ECO:0000313" key="1">
    <source>
        <dbReference type="EMBL" id="SJZ49027.1"/>
    </source>
</evidence>
<dbReference type="STRING" id="225324.SAMN02745126_01315"/>
<dbReference type="Proteomes" id="UP000190092">
    <property type="component" value="Unassembled WGS sequence"/>
</dbReference>
<keyword evidence="2" id="KW-1185">Reference proteome</keyword>
<dbReference type="RefSeq" id="WP_085932959.1">
    <property type="nucleotide sequence ID" value="NZ_FUWJ01000001.1"/>
</dbReference>
<proteinExistence type="predicted"/>
<dbReference type="InterPro" id="IPR033469">
    <property type="entry name" value="CYTH-like_dom_sf"/>
</dbReference>
<dbReference type="EMBL" id="FUWJ01000001">
    <property type="protein sequence ID" value="SJZ49027.1"/>
    <property type="molecule type" value="Genomic_DNA"/>
</dbReference>
<dbReference type="SUPFAM" id="SSF55154">
    <property type="entry name" value="CYTH-like phosphatases"/>
    <property type="match status" value="1"/>
</dbReference>
<gene>
    <name evidence="1" type="ORF">SAMN02745126_01315</name>
</gene>
<reference evidence="2" key="1">
    <citation type="submission" date="2017-02" db="EMBL/GenBank/DDBJ databases">
        <authorList>
            <person name="Varghese N."/>
            <person name="Submissions S."/>
        </authorList>
    </citation>
    <scope>NUCLEOTIDE SEQUENCE [LARGE SCALE GENOMIC DNA]</scope>
    <source>
        <strain evidence="2">ATCC 27094</strain>
    </source>
</reference>
<protein>
    <submittedName>
        <fullName evidence="1">CYTH domain-containing protein</fullName>
    </submittedName>
</protein>
<accession>A0A1T4L3A7</accession>
<dbReference type="OrthoDB" id="7375601at2"/>
<dbReference type="Gene3D" id="2.40.320.10">
    <property type="entry name" value="Hypothetical Protein Pfu-838710-001"/>
    <property type="match status" value="1"/>
</dbReference>